<dbReference type="GO" id="GO:0006887">
    <property type="term" value="P:exocytosis"/>
    <property type="evidence" value="ECO:0007669"/>
    <property type="project" value="UniProtKB-KW"/>
</dbReference>
<comment type="similarity">
    <text evidence="1 3">Belongs to the EXO70 family.</text>
</comment>
<keyword evidence="3" id="KW-0268">Exocytosis</keyword>
<feature type="transmembrane region" description="Helical" evidence="4">
    <location>
        <begin position="48"/>
        <end position="67"/>
    </location>
</feature>
<comment type="function">
    <text evidence="3">Component of the exocyst complex.</text>
</comment>
<evidence type="ECO:0000256" key="2">
    <source>
        <dbReference type="ARBA" id="ARBA00022448"/>
    </source>
</evidence>
<evidence type="ECO:0000256" key="1">
    <source>
        <dbReference type="ARBA" id="ARBA00006756"/>
    </source>
</evidence>
<keyword evidence="2 3" id="KW-0813">Transport</keyword>
<accession>A0AAV0YMM3</accession>
<feature type="transmembrane region" description="Helical" evidence="4">
    <location>
        <begin position="137"/>
        <end position="169"/>
    </location>
</feature>
<dbReference type="InterPro" id="IPR016159">
    <property type="entry name" value="Cullin_repeat-like_dom_sf"/>
</dbReference>
<evidence type="ECO:0000256" key="3">
    <source>
        <dbReference type="RuleBase" id="RU365026"/>
    </source>
</evidence>
<dbReference type="Proteomes" id="UP001157006">
    <property type="component" value="Chromosome 1L"/>
</dbReference>
<feature type="transmembrane region" description="Helical" evidence="4">
    <location>
        <begin position="79"/>
        <end position="97"/>
    </location>
</feature>
<dbReference type="AlphaFoldDB" id="A0AAV0YMM3"/>
<gene>
    <name evidence="6" type="ORF">VFH_I229640</name>
</gene>
<dbReference type="EMBL" id="OX451736">
    <property type="protein sequence ID" value="CAI8585924.1"/>
    <property type="molecule type" value="Genomic_DNA"/>
</dbReference>
<dbReference type="Pfam" id="PF03081">
    <property type="entry name" value="Exo70_C"/>
    <property type="match status" value="1"/>
</dbReference>
<dbReference type="InterPro" id="IPR046364">
    <property type="entry name" value="Exo70_C"/>
</dbReference>
<organism evidence="6 7">
    <name type="scientific">Vicia faba</name>
    <name type="common">Broad bean</name>
    <name type="synonym">Faba vulgaris</name>
    <dbReference type="NCBI Taxonomy" id="3906"/>
    <lineage>
        <taxon>Eukaryota</taxon>
        <taxon>Viridiplantae</taxon>
        <taxon>Streptophyta</taxon>
        <taxon>Embryophyta</taxon>
        <taxon>Tracheophyta</taxon>
        <taxon>Spermatophyta</taxon>
        <taxon>Magnoliopsida</taxon>
        <taxon>eudicotyledons</taxon>
        <taxon>Gunneridae</taxon>
        <taxon>Pentapetalae</taxon>
        <taxon>rosids</taxon>
        <taxon>fabids</taxon>
        <taxon>Fabales</taxon>
        <taxon>Fabaceae</taxon>
        <taxon>Papilionoideae</taxon>
        <taxon>50 kb inversion clade</taxon>
        <taxon>NPAAA clade</taxon>
        <taxon>Hologalegina</taxon>
        <taxon>IRL clade</taxon>
        <taxon>Fabeae</taxon>
        <taxon>Vicia</taxon>
    </lineage>
</organism>
<reference evidence="6 7" key="1">
    <citation type="submission" date="2023-01" db="EMBL/GenBank/DDBJ databases">
        <authorList>
            <person name="Kreplak J."/>
        </authorList>
    </citation>
    <scope>NUCLEOTIDE SEQUENCE [LARGE SCALE GENOMIC DNA]</scope>
</reference>
<name>A0AAV0YMM3_VICFA</name>
<keyword evidence="4" id="KW-0812">Transmembrane</keyword>
<feature type="transmembrane region" description="Helical" evidence="4">
    <location>
        <begin position="109"/>
        <end position="125"/>
    </location>
</feature>
<dbReference type="PANTHER" id="PTHR12542">
    <property type="entry name" value="EXOCYST COMPLEX PROTEIN EXO70"/>
    <property type="match status" value="1"/>
</dbReference>
<dbReference type="GO" id="GO:0005546">
    <property type="term" value="F:phosphatidylinositol-4,5-bisphosphate binding"/>
    <property type="evidence" value="ECO:0007669"/>
    <property type="project" value="InterPro"/>
</dbReference>
<evidence type="ECO:0000256" key="4">
    <source>
        <dbReference type="SAM" id="Phobius"/>
    </source>
</evidence>
<feature type="domain" description="Exocyst complex subunit Exo70 C-terminal" evidence="5">
    <location>
        <begin position="314"/>
        <end position="652"/>
    </location>
</feature>
<proteinExistence type="inferred from homology"/>
<keyword evidence="4" id="KW-0472">Membrane</keyword>
<dbReference type="GO" id="GO:0015031">
    <property type="term" value="P:protein transport"/>
    <property type="evidence" value="ECO:0007669"/>
    <property type="project" value="UniProtKB-KW"/>
</dbReference>
<sequence length="661" mass="76869">MTPLFIQTHRWVMHTKVWRFVGFASAIVGLLCYALSSSFNHLFGNWNFWKIIVYTIFSFIICLIILFARTWRDSRSLRFKAHSAFLVLVITSVYSFFSDKVMNGKPDAYSSISYASFALMSLSLSRQIQCGFEVDFMYFYLGCLIVQLLKFNLLLAILGVCYTYCLIILRFSFACLNATSENHSFGPEEQLVGIQVDSQEREHFYTELERLLQQFGTCMKDLHKNNSSIDKMLLEKVKGNNKLVVTDHNFIIDAISHETINNLQETAKLMVDAGFEKECYEAYNTFRKEWLEELLKNKLLRLGKVGFQDYLIGRWIKTSEVALRVLFPSERQLYNCVFSDSTSASSDLYFSELCRGATIELLNFADSFANRSPSAWRLFKILNMLETLSDLIPEFESLFHDSLVNEAIKIKNKLGEICRSIFMEFGDMIFLTSDAEFDCWVDGGIHPMTCAATGYIVMACWSRKSLEQILRAHPLVVTDGAGTSLFYSQMELILEQFERKLETKSQAYEDPALRYLFMINNLRHVKCSLETFWDDRFCINMRKYFELYCTSSWNKLINFLDMNIKESVAPISEIDSMKDILNLFNQKFKEMCGIQSKWRVFDEQLRKQMIMFIQSFLLPAYGNFIGMFQKVVGKNAADYIEYEMSDIQDQLNRSFLLQDVC</sequence>
<dbReference type="PANTHER" id="PTHR12542:SF180">
    <property type="entry name" value="EXOCYST SUBUNIT EXO70 FAMILY PROTEIN"/>
    <property type="match status" value="1"/>
</dbReference>
<keyword evidence="3" id="KW-0653">Protein transport</keyword>
<dbReference type="SUPFAM" id="SSF74788">
    <property type="entry name" value="Cullin repeat-like"/>
    <property type="match status" value="1"/>
</dbReference>
<keyword evidence="4" id="KW-1133">Transmembrane helix</keyword>
<dbReference type="GO" id="GO:0000145">
    <property type="term" value="C:exocyst"/>
    <property type="evidence" value="ECO:0007669"/>
    <property type="project" value="InterPro"/>
</dbReference>
<dbReference type="InterPro" id="IPR004140">
    <property type="entry name" value="Exo70"/>
</dbReference>
<evidence type="ECO:0000313" key="6">
    <source>
        <dbReference type="EMBL" id="CAI8585924.1"/>
    </source>
</evidence>
<dbReference type="Gene3D" id="1.20.1280.170">
    <property type="entry name" value="Exocyst complex component Exo70"/>
    <property type="match status" value="1"/>
</dbReference>
<protein>
    <recommendedName>
        <fullName evidence="3">Exocyst subunit Exo70 family protein</fullName>
    </recommendedName>
</protein>
<feature type="transmembrane region" description="Helical" evidence="4">
    <location>
        <begin position="17"/>
        <end position="36"/>
    </location>
</feature>
<evidence type="ECO:0000259" key="5">
    <source>
        <dbReference type="Pfam" id="PF03081"/>
    </source>
</evidence>
<keyword evidence="7" id="KW-1185">Reference proteome</keyword>
<evidence type="ECO:0000313" key="7">
    <source>
        <dbReference type="Proteomes" id="UP001157006"/>
    </source>
</evidence>